<dbReference type="OrthoDB" id="9768793at2"/>
<dbReference type="eggNOG" id="COG0656">
    <property type="taxonomic scope" value="Bacteria"/>
</dbReference>
<protein>
    <submittedName>
        <fullName evidence="8">2,5-didehydrogluconate reductase</fullName>
    </submittedName>
</protein>
<dbReference type="AlphaFoldDB" id="Q2CAL9"/>
<dbReference type="PANTHER" id="PTHR43827:SF3">
    <property type="entry name" value="NADP-DEPENDENT OXIDOREDUCTASE DOMAIN-CONTAINING PROTEIN"/>
    <property type="match status" value="1"/>
</dbReference>
<dbReference type="PANTHER" id="PTHR43827">
    <property type="entry name" value="2,5-DIKETO-D-GLUCONIC ACID REDUCTASE"/>
    <property type="match status" value="1"/>
</dbReference>
<dbReference type="EMBL" id="AAOT01000050">
    <property type="protein sequence ID" value="EAR49733.1"/>
    <property type="molecule type" value="Genomic_DNA"/>
</dbReference>
<comment type="caution">
    <text evidence="8">The sequence shown here is derived from an EMBL/GenBank/DDBJ whole genome shotgun (WGS) entry which is preliminary data.</text>
</comment>
<feature type="active site" description="Proton donor" evidence="4">
    <location>
        <position position="48"/>
    </location>
</feature>
<evidence type="ECO:0000313" key="8">
    <source>
        <dbReference type="EMBL" id="EAR49733.1"/>
    </source>
</evidence>
<dbReference type="GO" id="GO:0051596">
    <property type="term" value="P:methylglyoxal catabolic process"/>
    <property type="evidence" value="ECO:0007669"/>
    <property type="project" value="TreeGrafter"/>
</dbReference>
<comment type="similarity">
    <text evidence="1">Belongs to the aldo/keto reductase family.</text>
</comment>
<dbReference type="PROSITE" id="PS00798">
    <property type="entry name" value="ALDOKETO_REDUCTASE_1"/>
    <property type="match status" value="1"/>
</dbReference>
<evidence type="ECO:0000256" key="1">
    <source>
        <dbReference type="ARBA" id="ARBA00007905"/>
    </source>
</evidence>
<feature type="domain" description="NADP-dependent oxidoreductase" evidence="7">
    <location>
        <begin position="24"/>
        <end position="260"/>
    </location>
</feature>
<reference evidence="8 9" key="1">
    <citation type="journal article" date="2010" name="J. Bacteriol.">
        <title>Genome sequences of Oceanicola granulosus HTCC2516(T) and Oceanicola batsensis HTCC2597(TDelta).</title>
        <authorList>
            <person name="Thrash J.C."/>
            <person name="Cho J.C."/>
            <person name="Vergin K.L."/>
            <person name="Giovannoni S.J."/>
        </authorList>
    </citation>
    <scope>NUCLEOTIDE SEQUENCE [LARGE SCALE GENOMIC DNA]</scope>
    <source>
        <strain evidence="9">ATCC BAA-861 / DSM 15982 / KCTC 12143 / HTCC2516</strain>
    </source>
</reference>
<dbReference type="Proteomes" id="UP000003635">
    <property type="component" value="Unassembled WGS sequence"/>
</dbReference>
<dbReference type="Gene3D" id="3.20.20.100">
    <property type="entry name" value="NADP-dependent oxidoreductase domain"/>
    <property type="match status" value="1"/>
</dbReference>
<dbReference type="InterPro" id="IPR023210">
    <property type="entry name" value="NADP_OxRdtase_dom"/>
</dbReference>
<dbReference type="HOGENOM" id="CLU_023205_0_1_5"/>
<dbReference type="PRINTS" id="PR00069">
    <property type="entry name" value="ALDKETRDTASE"/>
</dbReference>
<organism evidence="8 9">
    <name type="scientific">Oceanicola granulosus (strain ATCC BAA-861 / DSM 15982 / KCTC 12143 / HTCC2516)</name>
    <dbReference type="NCBI Taxonomy" id="314256"/>
    <lineage>
        <taxon>Bacteria</taxon>
        <taxon>Pseudomonadati</taxon>
        <taxon>Pseudomonadota</taxon>
        <taxon>Alphaproteobacteria</taxon>
        <taxon>Rhodobacterales</taxon>
        <taxon>Roseobacteraceae</taxon>
        <taxon>Oceanicola</taxon>
    </lineage>
</organism>
<keyword evidence="2" id="KW-0521">NADP</keyword>
<name>Q2CAL9_OCEGH</name>
<evidence type="ECO:0000256" key="5">
    <source>
        <dbReference type="PIRSR" id="PIRSR000097-2"/>
    </source>
</evidence>
<dbReference type="SUPFAM" id="SSF51430">
    <property type="entry name" value="NAD(P)-linked oxidoreductase"/>
    <property type="match status" value="1"/>
</dbReference>
<dbReference type="PROSITE" id="PS00062">
    <property type="entry name" value="ALDOKETO_REDUCTASE_2"/>
    <property type="match status" value="1"/>
</dbReference>
<dbReference type="Pfam" id="PF00248">
    <property type="entry name" value="Aldo_ket_red"/>
    <property type="match status" value="1"/>
</dbReference>
<dbReference type="STRING" id="314256.OG2516_15969"/>
<dbReference type="GO" id="GO:1990002">
    <property type="term" value="F:methylglyoxal reductase (NADPH) (acetol producing) activity"/>
    <property type="evidence" value="ECO:0007669"/>
    <property type="project" value="TreeGrafter"/>
</dbReference>
<dbReference type="PIRSF" id="PIRSF000097">
    <property type="entry name" value="AKR"/>
    <property type="match status" value="1"/>
</dbReference>
<evidence type="ECO:0000256" key="4">
    <source>
        <dbReference type="PIRSR" id="PIRSR000097-1"/>
    </source>
</evidence>
<feature type="binding site" evidence="5">
    <location>
        <position position="106"/>
    </location>
    <ligand>
        <name>substrate</name>
    </ligand>
</feature>
<feature type="site" description="Lowers pKa of active site Tyr" evidence="6">
    <location>
        <position position="73"/>
    </location>
</feature>
<sequence length="275" mass="29934">MELQRDAQPEIMPGLGFGTYGRQGEDGISAILCALETGYRHLDTAQDYDTEAEVGEAIRRAGLPREALFVTTKVRPANFGPGDLVPSVARSLETMGLDRADLVLIHWPAPNGERPLSDYIPQLAEARAQGLTRHVGVSNFPVALLTEARALLGDVPILTNQVELNPWFRNRTLADHCMGAGIRVTCYQPIAQGRLGGDPVIARIAARHGATPEQVALAWELAQGYAAIPTSSRPEHIRGNWQAQQLDLSPGELAEIDALNRGRRSIDPDWGPAWD</sequence>
<dbReference type="RefSeq" id="WP_007257263.1">
    <property type="nucleotide sequence ID" value="NZ_CH724111.1"/>
</dbReference>
<evidence type="ECO:0000256" key="3">
    <source>
        <dbReference type="ARBA" id="ARBA00023002"/>
    </source>
</evidence>
<proteinExistence type="inferred from homology"/>
<evidence type="ECO:0000256" key="2">
    <source>
        <dbReference type="ARBA" id="ARBA00022857"/>
    </source>
</evidence>
<gene>
    <name evidence="8" type="ORF">OG2516_15969</name>
</gene>
<dbReference type="InterPro" id="IPR020471">
    <property type="entry name" value="AKR"/>
</dbReference>
<accession>Q2CAL9</accession>
<evidence type="ECO:0000313" key="9">
    <source>
        <dbReference type="Proteomes" id="UP000003635"/>
    </source>
</evidence>
<evidence type="ECO:0000256" key="6">
    <source>
        <dbReference type="PIRSR" id="PIRSR000097-3"/>
    </source>
</evidence>
<dbReference type="InterPro" id="IPR036812">
    <property type="entry name" value="NAD(P)_OxRdtase_dom_sf"/>
</dbReference>
<evidence type="ECO:0000259" key="7">
    <source>
        <dbReference type="Pfam" id="PF00248"/>
    </source>
</evidence>
<keyword evidence="9" id="KW-1185">Reference proteome</keyword>
<dbReference type="InterPro" id="IPR018170">
    <property type="entry name" value="Aldo/ket_reductase_CS"/>
</dbReference>
<keyword evidence="3" id="KW-0560">Oxidoreductase</keyword>